<dbReference type="EMBL" id="JAHXZJ010000374">
    <property type="protein sequence ID" value="KAH0561809.1"/>
    <property type="molecule type" value="Genomic_DNA"/>
</dbReference>
<evidence type="ECO:0000256" key="1">
    <source>
        <dbReference type="SAM" id="MobiDB-lite"/>
    </source>
</evidence>
<evidence type="ECO:0000313" key="4">
    <source>
        <dbReference type="Proteomes" id="UP000826195"/>
    </source>
</evidence>
<name>A0AAV7J1W8_COTGL</name>
<gene>
    <name evidence="3" type="ORF">KQX54_019634</name>
</gene>
<feature type="compositionally biased region" description="Polar residues" evidence="1">
    <location>
        <begin position="59"/>
        <end position="71"/>
    </location>
</feature>
<dbReference type="AlphaFoldDB" id="A0AAV7J1W8"/>
<feature type="region of interest" description="Disordered" evidence="1">
    <location>
        <begin position="29"/>
        <end position="102"/>
    </location>
</feature>
<evidence type="ECO:0000313" key="3">
    <source>
        <dbReference type="EMBL" id="KAH0561809.1"/>
    </source>
</evidence>
<comment type="caution">
    <text evidence="3">The sequence shown here is derived from an EMBL/GenBank/DDBJ whole genome shotgun (WGS) entry which is preliminary data.</text>
</comment>
<reference evidence="3 4" key="1">
    <citation type="journal article" date="2021" name="J. Hered.">
        <title>A chromosome-level genome assembly of the parasitoid wasp, Cotesia glomerata (Hymenoptera: Braconidae).</title>
        <authorList>
            <person name="Pinto B.J."/>
            <person name="Weis J.J."/>
            <person name="Gamble T."/>
            <person name="Ode P.J."/>
            <person name="Paul R."/>
            <person name="Zaspel J.M."/>
        </authorList>
    </citation>
    <scope>NUCLEOTIDE SEQUENCE [LARGE SCALE GENOMIC DNA]</scope>
    <source>
        <strain evidence="3">CgM1</strain>
    </source>
</reference>
<protein>
    <submittedName>
        <fullName evidence="3">Uncharacterized protein</fullName>
    </submittedName>
</protein>
<keyword evidence="2" id="KW-0732">Signal</keyword>
<accession>A0AAV7J1W8</accession>
<evidence type="ECO:0000256" key="2">
    <source>
        <dbReference type="SAM" id="SignalP"/>
    </source>
</evidence>
<feature type="compositionally biased region" description="Basic residues" evidence="1">
    <location>
        <begin position="91"/>
        <end position="102"/>
    </location>
</feature>
<feature type="signal peptide" evidence="2">
    <location>
        <begin position="1"/>
        <end position="17"/>
    </location>
</feature>
<organism evidence="3 4">
    <name type="scientific">Cotesia glomerata</name>
    <name type="common">Lepidopteran parasitic wasp</name>
    <name type="synonym">Apanteles glomeratus</name>
    <dbReference type="NCBI Taxonomy" id="32391"/>
    <lineage>
        <taxon>Eukaryota</taxon>
        <taxon>Metazoa</taxon>
        <taxon>Ecdysozoa</taxon>
        <taxon>Arthropoda</taxon>
        <taxon>Hexapoda</taxon>
        <taxon>Insecta</taxon>
        <taxon>Pterygota</taxon>
        <taxon>Neoptera</taxon>
        <taxon>Endopterygota</taxon>
        <taxon>Hymenoptera</taxon>
        <taxon>Apocrita</taxon>
        <taxon>Ichneumonoidea</taxon>
        <taxon>Braconidae</taxon>
        <taxon>Microgastrinae</taxon>
        <taxon>Cotesia</taxon>
    </lineage>
</organism>
<proteinExistence type="predicted"/>
<feature type="chain" id="PRO_5043664206" evidence="2">
    <location>
        <begin position="18"/>
        <end position="102"/>
    </location>
</feature>
<keyword evidence="4" id="KW-1185">Reference proteome</keyword>
<dbReference type="Proteomes" id="UP000826195">
    <property type="component" value="Unassembled WGS sequence"/>
</dbReference>
<sequence>MVMILVLVTFTIQLIRISHVKIREPGVKTTESELQYKPTVEESARPPEGVVGNLGARYQSPQSLQSPTFDTRATGRTGRSPIKNPQDLLRQKRNRRLLKPDP</sequence>